<dbReference type="EMBL" id="FMYF01000001">
    <property type="protein sequence ID" value="SDB79775.1"/>
    <property type="molecule type" value="Genomic_DNA"/>
</dbReference>
<feature type="chain" id="PRO_5011443312" evidence="1">
    <location>
        <begin position="26"/>
        <end position="324"/>
    </location>
</feature>
<evidence type="ECO:0000313" key="3">
    <source>
        <dbReference type="Proteomes" id="UP000199086"/>
    </source>
</evidence>
<dbReference type="AlphaFoldDB" id="A0A1G6GDG8"/>
<organism evidence="2 3">
    <name type="scientific">Raineyella antarctica</name>
    <dbReference type="NCBI Taxonomy" id="1577474"/>
    <lineage>
        <taxon>Bacteria</taxon>
        <taxon>Bacillati</taxon>
        <taxon>Actinomycetota</taxon>
        <taxon>Actinomycetes</taxon>
        <taxon>Propionibacteriales</taxon>
        <taxon>Propionibacteriaceae</taxon>
        <taxon>Raineyella</taxon>
    </lineage>
</organism>
<accession>A0A1G6GDG8</accession>
<reference evidence="2 3" key="1">
    <citation type="submission" date="2016-06" db="EMBL/GenBank/DDBJ databases">
        <authorList>
            <person name="Olsen C.W."/>
            <person name="Carey S."/>
            <person name="Hinshaw L."/>
            <person name="Karasin A.I."/>
        </authorList>
    </citation>
    <scope>NUCLEOTIDE SEQUENCE [LARGE SCALE GENOMIC DNA]</scope>
    <source>
        <strain evidence="2 3">LZ-22</strain>
    </source>
</reference>
<gene>
    <name evidence="2" type="ORF">GA0111570_10144</name>
</gene>
<keyword evidence="1" id="KW-0732">Signal</keyword>
<dbReference type="Proteomes" id="UP000199086">
    <property type="component" value="Unassembled WGS sequence"/>
</dbReference>
<keyword evidence="3" id="KW-1185">Reference proteome</keyword>
<name>A0A1G6GDG8_9ACTN</name>
<evidence type="ECO:0000313" key="2">
    <source>
        <dbReference type="EMBL" id="SDB79775.1"/>
    </source>
</evidence>
<evidence type="ECO:0000256" key="1">
    <source>
        <dbReference type="SAM" id="SignalP"/>
    </source>
</evidence>
<feature type="signal peptide" evidence="1">
    <location>
        <begin position="1"/>
        <end position="25"/>
    </location>
</feature>
<proteinExistence type="predicted"/>
<dbReference type="STRING" id="1577474.GA0111570_10144"/>
<sequence length="324" mass="33189">MRLMAVGMSVGFSLIGLGAVGTAHAATPADAAVQETTTAVEGPVQEIVSTVTGTMGNNGWYTSDVTVAWSFTDPKVAANVVEGTCENRTLSYDTIGETFTCVLTTSWGVALSKSVTIRRDATAPVLAVGRPDPIVLHDSVTADTSASDATSGVDTAGCDPVLTSTVGYSTLTCTAVDLAGNQASAGMRYPVVAPFGSFTAPLLSTAAVRSGSQIRVMFTLRDVNGSLSQADAQTLASNGQVRVVLTATADGSGEPLASALCKWDKRASAFACAPRTPKLDAASITNPYFITVQETGPGQDDWFAAPNLDGAAGEPGNSLPVELR</sequence>
<protein>
    <submittedName>
        <fullName evidence="2">Uncharacterized protein</fullName>
    </submittedName>
</protein>